<dbReference type="AlphaFoldDB" id="A0AAN9A9E0"/>
<reference evidence="2 3" key="1">
    <citation type="submission" date="2023-11" db="EMBL/GenBank/DDBJ databases">
        <title>Halocaridina rubra genome assembly.</title>
        <authorList>
            <person name="Smith C."/>
        </authorList>
    </citation>
    <scope>NUCLEOTIDE SEQUENCE [LARGE SCALE GENOMIC DNA]</scope>
    <source>
        <strain evidence="2">EP-1</strain>
        <tissue evidence="2">Whole</tissue>
    </source>
</reference>
<accession>A0AAN9A9E0</accession>
<evidence type="ECO:0000256" key="1">
    <source>
        <dbReference type="SAM" id="SignalP"/>
    </source>
</evidence>
<keyword evidence="3" id="KW-1185">Reference proteome</keyword>
<feature type="chain" id="PRO_5042932541" evidence="1">
    <location>
        <begin position="30"/>
        <end position="170"/>
    </location>
</feature>
<dbReference type="Proteomes" id="UP001381693">
    <property type="component" value="Unassembled WGS sequence"/>
</dbReference>
<organism evidence="2 3">
    <name type="scientific">Halocaridina rubra</name>
    <name type="common">Hawaiian red shrimp</name>
    <dbReference type="NCBI Taxonomy" id="373956"/>
    <lineage>
        <taxon>Eukaryota</taxon>
        <taxon>Metazoa</taxon>
        <taxon>Ecdysozoa</taxon>
        <taxon>Arthropoda</taxon>
        <taxon>Crustacea</taxon>
        <taxon>Multicrustacea</taxon>
        <taxon>Malacostraca</taxon>
        <taxon>Eumalacostraca</taxon>
        <taxon>Eucarida</taxon>
        <taxon>Decapoda</taxon>
        <taxon>Pleocyemata</taxon>
        <taxon>Caridea</taxon>
        <taxon>Atyoidea</taxon>
        <taxon>Atyidae</taxon>
        <taxon>Halocaridina</taxon>
    </lineage>
</organism>
<protein>
    <submittedName>
        <fullName evidence="2">Uncharacterized protein</fullName>
    </submittedName>
</protein>
<evidence type="ECO:0000313" key="2">
    <source>
        <dbReference type="EMBL" id="KAK7074752.1"/>
    </source>
</evidence>
<proteinExistence type="predicted"/>
<comment type="caution">
    <text evidence="2">The sequence shown here is derived from an EMBL/GenBank/DDBJ whole genome shotgun (WGS) entry which is preliminary data.</text>
</comment>
<sequence>MACPTPNENPRQITPISVLLFLSLPYAQSSGIANASKSVPMLLTPPPVSGLGSRRQSTCSISSLSLGGKDSRRSSVASIGNTLGSYKSHRRPSALISNSSSGNLLQQLSAGVGPEEAVRGALPAKVECVHLRGHSGGEARVICLQRSCNILPTYFIQQGISRFFGKPLVF</sequence>
<keyword evidence="1" id="KW-0732">Signal</keyword>
<name>A0AAN9A9E0_HALRR</name>
<feature type="signal peptide" evidence="1">
    <location>
        <begin position="1"/>
        <end position="29"/>
    </location>
</feature>
<dbReference type="EMBL" id="JAXCGZ010011468">
    <property type="protein sequence ID" value="KAK7074752.1"/>
    <property type="molecule type" value="Genomic_DNA"/>
</dbReference>
<gene>
    <name evidence="2" type="ORF">SK128_003760</name>
</gene>
<evidence type="ECO:0000313" key="3">
    <source>
        <dbReference type="Proteomes" id="UP001381693"/>
    </source>
</evidence>